<reference evidence="1 2" key="1">
    <citation type="submission" date="2020-08" db="EMBL/GenBank/DDBJ databases">
        <title>Genomic Encyclopedia of Type Strains, Phase IV (KMG-IV): sequencing the most valuable type-strain genomes for metagenomic binning, comparative biology and taxonomic classification.</title>
        <authorList>
            <person name="Goeker M."/>
        </authorList>
    </citation>
    <scope>NUCLEOTIDE SEQUENCE [LARGE SCALE GENOMIC DNA]</scope>
    <source>
        <strain evidence="1 2">DSM 19979</strain>
    </source>
</reference>
<dbReference type="EMBL" id="JACIDJ010000001">
    <property type="protein sequence ID" value="MBB3897678.1"/>
    <property type="molecule type" value="Genomic_DNA"/>
</dbReference>
<sequence length="364" mass="42219">MILAELQNQEILAQLPVVDGINPVNAIELAEYLCIDGFVAIPVFDISSAISKEVDPEIVDESGTVLGVLCITGKLSDLEPTSLTKWQYISYLTDIEAHQAGNPTVFKKNYFVVESIFLQKYTEKYMNFSHIWGGFSHTEIQARPSRVHEQLKARQDILIPTRHHEATFRRYLTASNGFDRFLRLYHSLELMFDFAFFKNLQKLNDDLDGLNELSRAYGKNEFDKLKQILNEFCHNREEIAQYFWPISSFQTKAEEVFQDHTREGNPLKDRWQKFINFCALQQTSEADLIQTKFIGTADEYNKLISNIAAYWIYRVRCSIAHNRIGEFVFEDSDEDFILEFMEPMILVVCTQVFTSPKLRILVST</sequence>
<organism evidence="1 2">
    <name type="scientific">Roseococcus suduntuyensis</name>
    <dbReference type="NCBI Taxonomy" id="455361"/>
    <lineage>
        <taxon>Bacteria</taxon>
        <taxon>Pseudomonadati</taxon>
        <taxon>Pseudomonadota</taxon>
        <taxon>Alphaproteobacteria</taxon>
        <taxon>Acetobacterales</taxon>
        <taxon>Roseomonadaceae</taxon>
        <taxon>Roseococcus</taxon>
    </lineage>
</organism>
<gene>
    <name evidence="1" type="ORF">GGQ83_001104</name>
</gene>
<evidence type="ECO:0000313" key="2">
    <source>
        <dbReference type="Proteomes" id="UP000553193"/>
    </source>
</evidence>
<accession>A0A840A6M8</accession>
<dbReference type="Proteomes" id="UP000553193">
    <property type="component" value="Unassembled WGS sequence"/>
</dbReference>
<comment type="caution">
    <text evidence="1">The sequence shown here is derived from an EMBL/GenBank/DDBJ whole genome shotgun (WGS) entry which is preliminary data.</text>
</comment>
<dbReference type="AlphaFoldDB" id="A0A840A6M8"/>
<name>A0A840A6M8_9PROT</name>
<keyword evidence="2" id="KW-1185">Reference proteome</keyword>
<dbReference type="RefSeq" id="WP_184382661.1">
    <property type="nucleotide sequence ID" value="NZ_JACIDJ010000001.1"/>
</dbReference>
<evidence type="ECO:0000313" key="1">
    <source>
        <dbReference type="EMBL" id="MBB3897678.1"/>
    </source>
</evidence>
<protein>
    <submittedName>
        <fullName evidence="1">Uncharacterized protein</fullName>
    </submittedName>
</protein>
<proteinExistence type="predicted"/>